<feature type="domain" description="DNA helicase Pif1-like 2B" evidence="2">
    <location>
        <begin position="213"/>
        <end position="244"/>
    </location>
</feature>
<dbReference type="EMBL" id="KQ429174">
    <property type="protein sequence ID" value="KOF65562.1"/>
    <property type="molecule type" value="Genomic_DNA"/>
</dbReference>
<sequence length="301" mass="34705">MYIRKYGNVSFFITMTCNPNWPEMRQNLFLNQKPHDKPDLIARVFDLKRKLFIKYHTGVDGLFGKYIAYVITVEYQKRGLPRVHCLLWLNEASKPRSQKYDKFVQAEIPDPNKNPEGHKLKHVIHVPIALTIRHVGNMEHAASAAMEECIDFIYPSFDNPGEVFANNCTLAPLNQMMRSINSSSIRHFPVIIKGYRSYNSVSDDASAVHFPTEFLDSVELSGMRSHKLELRKGSPIFLMRNLNLPRLSYGTHMEELLDNLIVTRINTATFRNEIVMIPRITINLSEGEDIPLQRSQFPVQS</sequence>
<feature type="domain" description="Helitron helicase-like" evidence="1">
    <location>
        <begin position="2"/>
        <end position="87"/>
    </location>
</feature>
<evidence type="ECO:0000259" key="1">
    <source>
        <dbReference type="Pfam" id="PF14214"/>
    </source>
</evidence>
<dbReference type="PANTHER" id="PTHR10492">
    <property type="match status" value="1"/>
</dbReference>
<evidence type="ECO:0000259" key="2">
    <source>
        <dbReference type="Pfam" id="PF21530"/>
    </source>
</evidence>
<dbReference type="InterPro" id="IPR025476">
    <property type="entry name" value="Helitron_helicase-like"/>
</dbReference>
<dbReference type="STRING" id="37653.A0A0L8FLM6"/>
<dbReference type="Pfam" id="PF21530">
    <property type="entry name" value="Pif1_2B_dom"/>
    <property type="match status" value="1"/>
</dbReference>
<dbReference type="AlphaFoldDB" id="A0A0L8FLM6"/>
<gene>
    <name evidence="3" type="ORF">OCBIM_22015158mg</name>
</gene>
<proteinExistence type="predicted"/>
<evidence type="ECO:0000313" key="3">
    <source>
        <dbReference type="EMBL" id="KOF65562.1"/>
    </source>
</evidence>
<dbReference type="InterPro" id="IPR049163">
    <property type="entry name" value="Pif1-like_2B_dom"/>
</dbReference>
<dbReference type="Pfam" id="PF14214">
    <property type="entry name" value="Helitron_like_N"/>
    <property type="match status" value="1"/>
</dbReference>
<accession>A0A0L8FLM6</accession>
<protein>
    <submittedName>
        <fullName evidence="3">Uncharacterized protein</fullName>
    </submittedName>
</protein>
<name>A0A0L8FLM6_OCTBM</name>
<dbReference type="OrthoDB" id="6151730at2759"/>
<reference evidence="3" key="1">
    <citation type="submission" date="2015-07" db="EMBL/GenBank/DDBJ databases">
        <title>MeaNS - Measles Nucleotide Surveillance Program.</title>
        <authorList>
            <person name="Tran T."/>
            <person name="Druce J."/>
        </authorList>
    </citation>
    <scope>NUCLEOTIDE SEQUENCE</scope>
    <source>
        <strain evidence="3">UCB-OBI-ISO-001</strain>
        <tissue evidence="3">Gonad</tissue>
    </source>
</reference>
<organism evidence="3">
    <name type="scientific">Octopus bimaculoides</name>
    <name type="common">California two-spotted octopus</name>
    <dbReference type="NCBI Taxonomy" id="37653"/>
    <lineage>
        <taxon>Eukaryota</taxon>
        <taxon>Metazoa</taxon>
        <taxon>Spiralia</taxon>
        <taxon>Lophotrochozoa</taxon>
        <taxon>Mollusca</taxon>
        <taxon>Cephalopoda</taxon>
        <taxon>Coleoidea</taxon>
        <taxon>Octopodiformes</taxon>
        <taxon>Octopoda</taxon>
        <taxon>Incirrata</taxon>
        <taxon>Octopodidae</taxon>
        <taxon>Octopus</taxon>
    </lineage>
</organism>